<dbReference type="Gene3D" id="3.40.50.300">
    <property type="entry name" value="P-loop containing nucleotide triphosphate hydrolases"/>
    <property type="match status" value="1"/>
</dbReference>
<feature type="coiled-coil region" evidence="3">
    <location>
        <begin position="324"/>
        <end position="358"/>
    </location>
</feature>
<dbReference type="SUPFAM" id="SSF52540">
    <property type="entry name" value="P-loop containing nucleoside triphosphate hydrolases"/>
    <property type="match status" value="1"/>
</dbReference>
<dbReference type="PANTHER" id="PTHR32309">
    <property type="entry name" value="TYROSINE-PROTEIN KINASE"/>
    <property type="match status" value="1"/>
</dbReference>
<dbReference type="AlphaFoldDB" id="A0A1U7I4P5"/>
<feature type="coiled-coil region" evidence="3">
    <location>
        <begin position="249"/>
        <end position="297"/>
    </location>
</feature>
<evidence type="ECO:0000256" key="4">
    <source>
        <dbReference type="SAM" id="MobiDB-lite"/>
    </source>
</evidence>
<dbReference type="InterPro" id="IPR005702">
    <property type="entry name" value="Wzc-like_C"/>
</dbReference>
<feature type="coiled-coil region" evidence="3">
    <location>
        <begin position="158"/>
        <end position="185"/>
    </location>
</feature>
<gene>
    <name evidence="6" type="ORF">NIES2119_29335</name>
</gene>
<name>A0A1U7I4P5_9CYAN</name>
<keyword evidence="3" id="KW-0175">Coiled coil</keyword>
<keyword evidence="2" id="KW-0067">ATP-binding</keyword>
<accession>A0A1U7I4P5</accession>
<sequence>MTLPIVKRYFIAFDQHKWTGLAACLLVMGVSLVVAKQPAPPKEYRAEGSLGANPPRVTFSKTATDIQQPVASKEIVLNEEVISAVAQQARVDVKQLSKTIYVGLPKPPAKGETPPPPIISISYKDTDQKRANEVVNLALQESSKFSRKINTTRLMAIINEIEKRIPNVEKELREAERNLEQYTKREGSVLLAAKNGSLVKSILENQAQQLSLQLQSQGIETQIASLQQRLGLNPDQAYASSALSADPIIANLRVQIYQAESQLEVLKKDLRPKHPNIVQLRKQIASYEELLRQRATEVIGGGGIAAPLKSANQVRQDSNLDPARQALANQLVAMQTQKETLQQQLKSVIQQEQRLRKEYATIPNKQLEQARLQEKLQLKQNLYSQMQASLADAKTAEAETVASWIPLGAAKTSLIPQEAMSPIVILLAGGLVGIVVGGGIIFLLGSLGGVFQTMEDIRAAMVQRDMAVLGILPYVAIPDPELGETPIILDAHSPYLEPYERLRTNLRRAASEDPVKVILLTSVTNEEGKSVSAYNMAITSARAGKRTLIVEADMRSPSLARSVKVAPDPDAAIEPLRYYGNWSDCVRLVPEVENLYLVPSPGPVPQTAAILESSEFRRLLEDVRGRFDMVFIDAPALSLCNDTFVLEPMTDGIILVARPGYTVESMFSEAAEQLTESEDITFLGGIINGTDIPIAKTQMFTEQKAIATELPENETLTQQEKQESEPEPEEIKVTTP</sequence>
<protein>
    <submittedName>
        <fullName evidence="6">Lipopolysaccharide biosynthesis</fullName>
    </submittedName>
</protein>
<dbReference type="OrthoDB" id="9758283at2"/>
<proteinExistence type="predicted"/>
<dbReference type="EMBL" id="MRCE01000053">
    <property type="protein sequence ID" value="OKH31189.1"/>
    <property type="molecule type" value="Genomic_DNA"/>
</dbReference>
<dbReference type="InterPro" id="IPR027417">
    <property type="entry name" value="P-loop_NTPase"/>
</dbReference>
<comment type="caution">
    <text evidence="6">The sequence shown here is derived from an EMBL/GenBank/DDBJ whole genome shotgun (WGS) entry which is preliminary data.</text>
</comment>
<dbReference type="GO" id="GO:0005886">
    <property type="term" value="C:plasma membrane"/>
    <property type="evidence" value="ECO:0007669"/>
    <property type="project" value="TreeGrafter"/>
</dbReference>
<feature type="transmembrane region" description="Helical" evidence="5">
    <location>
        <begin position="423"/>
        <end position="451"/>
    </location>
</feature>
<evidence type="ECO:0000256" key="2">
    <source>
        <dbReference type="ARBA" id="ARBA00022840"/>
    </source>
</evidence>
<evidence type="ECO:0000313" key="7">
    <source>
        <dbReference type="Proteomes" id="UP000185860"/>
    </source>
</evidence>
<dbReference type="InterPro" id="IPR050445">
    <property type="entry name" value="Bact_polysacc_biosynth/exp"/>
</dbReference>
<evidence type="ECO:0000256" key="5">
    <source>
        <dbReference type="SAM" id="Phobius"/>
    </source>
</evidence>
<keyword evidence="5" id="KW-0812">Transmembrane</keyword>
<feature type="region of interest" description="Disordered" evidence="4">
    <location>
        <begin position="709"/>
        <end position="736"/>
    </location>
</feature>
<feature type="compositionally biased region" description="Basic and acidic residues" evidence="4">
    <location>
        <begin position="720"/>
        <end position="736"/>
    </location>
</feature>
<evidence type="ECO:0000256" key="1">
    <source>
        <dbReference type="ARBA" id="ARBA00022741"/>
    </source>
</evidence>
<evidence type="ECO:0000256" key="3">
    <source>
        <dbReference type="SAM" id="Coils"/>
    </source>
</evidence>
<dbReference type="RefSeq" id="WP_073597027.1">
    <property type="nucleotide sequence ID" value="NZ_MRCE01000053.1"/>
</dbReference>
<keyword evidence="5" id="KW-1133">Transmembrane helix</keyword>
<dbReference type="CDD" id="cd05387">
    <property type="entry name" value="BY-kinase"/>
    <property type="match status" value="1"/>
</dbReference>
<dbReference type="PANTHER" id="PTHR32309:SF13">
    <property type="entry name" value="FERRIC ENTEROBACTIN TRANSPORT PROTEIN FEPE"/>
    <property type="match status" value="1"/>
</dbReference>
<evidence type="ECO:0000313" key="6">
    <source>
        <dbReference type="EMBL" id="OKH31189.1"/>
    </source>
</evidence>
<dbReference type="STRING" id="454136.NIES2119_29335"/>
<keyword evidence="1" id="KW-0547">Nucleotide-binding</keyword>
<dbReference type="GO" id="GO:0004713">
    <property type="term" value="F:protein tyrosine kinase activity"/>
    <property type="evidence" value="ECO:0007669"/>
    <property type="project" value="TreeGrafter"/>
</dbReference>
<organism evidence="6 7">
    <name type="scientific">[Phormidium ambiguum] IAM M-71</name>
    <dbReference type="NCBI Taxonomy" id="454136"/>
    <lineage>
        <taxon>Bacteria</taxon>
        <taxon>Bacillati</taxon>
        <taxon>Cyanobacteriota</taxon>
        <taxon>Cyanophyceae</taxon>
        <taxon>Oscillatoriophycideae</taxon>
        <taxon>Aerosakkonematales</taxon>
        <taxon>Aerosakkonemataceae</taxon>
        <taxon>Floridanema</taxon>
    </lineage>
</organism>
<keyword evidence="5" id="KW-0472">Membrane</keyword>
<reference evidence="6 7" key="1">
    <citation type="submission" date="2016-11" db="EMBL/GenBank/DDBJ databases">
        <title>Draft Genome Sequences of Nine Cyanobacterial Strains from Diverse Habitats.</title>
        <authorList>
            <person name="Zhu T."/>
            <person name="Hou S."/>
            <person name="Lu X."/>
            <person name="Hess W.R."/>
        </authorList>
    </citation>
    <scope>NUCLEOTIDE SEQUENCE [LARGE SCALE GENOMIC DNA]</scope>
    <source>
        <strain evidence="6 7">IAM M-71</strain>
    </source>
</reference>
<dbReference type="Proteomes" id="UP000185860">
    <property type="component" value="Unassembled WGS sequence"/>
</dbReference>